<dbReference type="PRINTS" id="PR01217">
    <property type="entry name" value="PRICHEXTENSN"/>
</dbReference>
<gene>
    <name evidence="4" type="ORF">GGD89_001448</name>
</gene>
<dbReference type="GO" id="GO:0042834">
    <property type="term" value="F:peptidoglycan binding"/>
    <property type="evidence" value="ECO:0007669"/>
    <property type="project" value="InterPro"/>
</dbReference>
<dbReference type="Proteomes" id="UP000554286">
    <property type="component" value="Unassembled WGS sequence"/>
</dbReference>
<keyword evidence="2" id="KW-0812">Transmembrane</keyword>
<comment type="caution">
    <text evidence="4">The sequence shown here is derived from an EMBL/GenBank/DDBJ whole genome shotgun (WGS) entry which is preliminary data.</text>
</comment>
<evidence type="ECO:0000259" key="3">
    <source>
        <dbReference type="PROSITE" id="PS51724"/>
    </source>
</evidence>
<evidence type="ECO:0000313" key="5">
    <source>
        <dbReference type="Proteomes" id="UP000554286"/>
    </source>
</evidence>
<feature type="compositionally biased region" description="Pro residues" evidence="1">
    <location>
        <begin position="183"/>
        <end position="201"/>
    </location>
</feature>
<dbReference type="InterPro" id="IPR007730">
    <property type="entry name" value="SPOR-like_dom"/>
</dbReference>
<evidence type="ECO:0000256" key="1">
    <source>
        <dbReference type="SAM" id="MobiDB-lite"/>
    </source>
</evidence>
<feature type="compositionally biased region" description="Low complexity" evidence="1">
    <location>
        <begin position="202"/>
        <end position="213"/>
    </location>
</feature>
<evidence type="ECO:0000313" key="4">
    <source>
        <dbReference type="EMBL" id="MBB4265823.1"/>
    </source>
</evidence>
<feature type="region of interest" description="Disordered" evidence="1">
    <location>
        <begin position="1"/>
        <end position="75"/>
    </location>
</feature>
<dbReference type="AlphaFoldDB" id="A0A7W6RCC5"/>
<dbReference type="SUPFAM" id="SSF110997">
    <property type="entry name" value="Sporulation related repeat"/>
    <property type="match status" value="1"/>
</dbReference>
<evidence type="ECO:0000256" key="2">
    <source>
        <dbReference type="SAM" id="Phobius"/>
    </source>
</evidence>
<feature type="region of interest" description="Disordered" evidence="1">
    <location>
        <begin position="182"/>
        <end position="281"/>
    </location>
</feature>
<keyword evidence="2" id="KW-1133">Transmembrane helix</keyword>
<feature type="transmembrane region" description="Helical" evidence="2">
    <location>
        <begin position="82"/>
        <end position="103"/>
    </location>
</feature>
<dbReference type="EMBL" id="JACIGK010000009">
    <property type="protein sequence ID" value="MBB4265823.1"/>
    <property type="molecule type" value="Genomic_DNA"/>
</dbReference>
<feature type="compositionally biased region" description="Pro residues" evidence="1">
    <location>
        <begin position="251"/>
        <end position="276"/>
    </location>
</feature>
<feature type="compositionally biased region" description="Low complexity" evidence="1">
    <location>
        <begin position="58"/>
        <end position="72"/>
    </location>
</feature>
<keyword evidence="5" id="KW-1185">Reference proteome</keyword>
<keyword evidence="2" id="KW-0472">Membrane</keyword>
<sequence length="367" mass="38231">MPGMSRFRRDGHEEPVSLDDEMFRLLPEDTDPTLDGEDARIRGRHARDRSRTRGDDGAFGLDDLGPQDGPDPATRFGERRSVMTLLSALVILVVVGGVVWYLLLAPPPDPVAQAPAETTDTAVSIPAGPVLPVVAADTEPYKVRPEDPGGLQVQNTDIRVYDRIGDNPAENDGPRVEQLLPRPAAPVAPPTPVPAPDPPPRVAAAAPATGDAAAPPPPVPQPDPSPEASAPEAPETPAPEPADGPSTVASAPPPAAPAPAAPTPAAPEPAAAPTPAPENVTAAALRGPQVQLAAFRARPAAEATWQRLAKAHPDLLGPLPHAVVFADLGDLGQFYRLRAGPLPSGEAAETLCRSLKQRDVECLVVRE</sequence>
<accession>A0A7W6RCC5</accession>
<dbReference type="PROSITE" id="PS51724">
    <property type="entry name" value="SPOR"/>
    <property type="match status" value="1"/>
</dbReference>
<dbReference type="Pfam" id="PF05036">
    <property type="entry name" value="SPOR"/>
    <property type="match status" value="1"/>
</dbReference>
<dbReference type="Gene3D" id="3.30.70.1070">
    <property type="entry name" value="Sporulation related repeat"/>
    <property type="match status" value="1"/>
</dbReference>
<dbReference type="InterPro" id="IPR036680">
    <property type="entry name" value="SPOR-like_sf"/>
</dbReference>
<dbReference type="RefSeq" id="WP_184043586.1">
    <property type="nucleotide sequence ID" value="NZ_JACIGK010000009.1"/>
</dbReference>
<organism evidence="4 5">
    <name type="scientific">Roseospira visakhapatnamensis</name>
    <dbReference type="NCBI Taxonomy" id="390880"/>
    <lineage>
        <taxon>Bacteria</taxon>
        <taxon>Pseudomonadati</taxon>
        <taxon>Pseudomonadota</taxon>
        <taxon>Alphaproteobacteria</taxon>
        <taxon>Rhodospirillales</taxon>
        <taxon>Rhodospirillaceae</taxon>
        <taxon>Roseospira</taxon>
    </lineage>
</organism>
<feature type="domain" description="SPOR" evidence="3">
    <location>
        <begin position="282"/>
        <end position="367"/>
    </location>
</feature>
<reference evidence="4 5" key="1">
    <citation type="submission" date="2020-08" db="EMBL/GenBank/DDBJ databases">
        <title>Genome sequencing of Purple Non-Sulfur Bacteria from various extreme environments.</title>
        <authorList>
            <person name="Mayer M."/>
        </authorList>
    </citation>
    <scope>NUCLEOTIDE SEQUENCE [LARGE SCALE GENOMIC DNA]</scope>
    <source>
        <strain evidence="4 5">JA131</strain>
    </source>
</reference>
<feature type="compositionally biased region" description="Pro residues" evidence="1">
    <location>
        <begin position="214"/>
        <end position="225"/>
    </location>
</feature>
<proteinExistence type="predicted"/>
<protein>
    <recommendedName>
        <fullName evidence="3">SPOR domain-containing protein</fullName>
    </recommendedName>
</protein>
<feature type="compositionally biased region" description="Basic and acidic residues" evidence="1">
    <location>
        <begin position="7"/>
        <end position="27"/>
    </location>
</feature>
<name>A0A7W6RCC5_9PROT</name>